<evidence type="ECO:0000256" key="9">
    <source>
        <dbReference type="ARBA" id="ARBA00023329"/>
    </source>
</evidence>
<keyword evidence="14" id="KW-1185">Reference proteome</keyword>
<comment type="subcellular location">
    <subcellularLocation>
        <location evidence="10 11">Cytoplasm</location>
    </subcellularLocation>
    <subcellularLocation>
        <location evidence="10 11">Cytoplasmic vesicle</location>
        <location evidence="10 11">COPI-coated vesicle membrane</location>
        <topology evidence="10 11">Peripheral membrane protein</topology>
        <orientation evidence="10 11">Cytoplasmic side</orientation>
    </subcellularLocation>
    <subcellularLocation>
        <location evidence="10 11">Golgi apparatus membrane</location>
        <topology evidence="10 11">Peripheral membrane protein</topology>
        <orientation evidence="10 11">Cytoplasmic side</orientation>
    </subcellularLocation>
</comment>
<dbReference type="Pfam" id="PF00928">
    <property type="entry name" value="Adap_comp_sub"/>
    <property type="match status" value="1"/>
</dbReference>
<evidence type="ECO:0000256" key="3">
    <source>
        <dbReference type="ARBA" id="ARBA00022448"/>
    </source>
</evidence>
<dbReference type="GO" id="GO:0015031">
    <property type="term" value="P:protein transport"/>
    <property type="evidence" value="ECO:0007669"/>
    <property type="project" value="UniProtKB-KW"/>
</dbReference>
<comment type="similarity">
    <text evidence="1 10">Belongs to the adaptor complexes medium subunit family. Delta-COP subfamily.</text>
</comment>
<evidence type="ECO:0000256" key="4">
    <source>
        <dbReference type="ARBA" id="ARBA00022490"/>
    </source>
</evidence>
<dbReference type="CDD" id="cd09254">
    <property type="entry name" value="AP_delta-COPI_MHD"/>
    <property type="match status" value="1"/>
</dbReference>
<gene>
    <name evidence="13" type="ORF">OIU84_001246</name>
</gene>
<proteinExistence type="inferred from homology"/>
<evidence type="ECO:0000256" key="6">
    <source>
        <dbReference type="ARBA" id="ARBA00022927"/>
    </source>
</evidence>
<dbReference type="EMBL" id="JAPFFJ010000010">
    <property type="protein sequence ID" value="KAJ6417826.1"/>
    <property type="molecule type" value="Genomic_DNA"/>
</dbReference>
<evidence type="ECO:0000256" key="10">
    <source>
        <dbReference type="RuleBase" id="RU364018"/>
    </source>
</evidence>
<feature type="domain" description="MHD" evidence="12">
    <location>
        <begin position="1"/>
        <end position="139"/>
    </location>
</feature>
<dbReference type="InterPro" id="IPR027059">
    <property type="entry name" value="Coatomer_dsu"/>
</dbReference>
<comment type="subunit">
    <text evidence="2 10">Oligomeric complex that consists of at least the alpha, beta, beta', gamma, delta, epsilon and zeta subunits.</text>
</comment>
<evidence type="ECO:0000256" key="2">
    <source>
        <dbReference type="ARBA" id="ARBA00011775"/>
    </source>
</evidence>
<dbReference type="AlphaFoldDB" id="A0AAD6K6F8"/>
<dbReference type="GO" id="GO:0030126">
    <property type="term" value="C:COPI vesicle coat"/>
    <property type="evidence" value="ECO:0007669"/>
    <property type="project" value="UniProtKB-UniRule"/>
</dbReference>
<evidence type="ECO:0000256" key="8">
    <source>
        <dbReference type="ARBA" id="ARBA00023136"/>
    </source>
</evidence>
<organism evidence="13 14">
    <name type="scientific">Salix udensis</name>
    <dbReference type="NCBI Taxonomy" id="889485"/>
    <lineage>
        <taxon>Eukaryota</taxon>
        <taxon>Viridiplantae</taxon>
        <taxon>Streptophyta</taxon>
        <taxon>Embryophyta</taxon>
        <taxon>Tracheophyta</taxon>
        <taxon>Spermatophyta</taxon>
        <taxon>Magnoliopsida</taxon>
        <taxon>eudicotyledons</taxon>
        <taxon>Gunneridae</taxon>
        <taxon>Pentapetalae</taxon>
        <taxon>rosids</taxon>
        <taxon>fabids</taxon>
        <taxon>Malpighiales</taxon>
        <taxon>Salicaceae</taxon>
        <taxon>Saliceae</taxon>
        <taxon>Salix</taxon>
    </lineage>
</organism>
<dbReference type="FunFam" id="2.60.40.1170:FF:000007">
    <property type="entry name" value="Coatomer subunit delta"/>
    <property type="match status" value="1"/>
</dbReference>
<keyword evidence="6 10" id="KW-0653">Protein transport</keyword>
<dbReference type="GO" id="GO:0006888">
    <property type="term" value="P:endoplasmic reticulum to Golgi vesicle-mediated transport"/>
    <property type="evidence" value="ECO:0007669"/>
    <property type="project" value="TreeGrafter"/>
</dbReference>
<dbReference type="Proteomes" id="UP001162972">
    <property type="component" value="Chromosome 12"/>
</dbReference>
<keyword evidence="7 10" id="KW-0333">Golgi apparatus</keyword>
<comment type="caution">
    <text evidence="13">The sequence shown here is derived from an EMBL/GenBank/DDBJ whole genome shotgun (WGS) entry which is preliminary data.</text>
</comment>
<dbReference type="InterPro" id="IPR036168">
    <property type="entry name" value="AP2_Mu_C_sf"/>
</dbReference>
<protein>
    <recommendedName>
        <fullName evidence="10">Coatomer subunit delta</fullName>
    </recommendedName>
</protein>
<evidence type="ECO:0000256" key="1">
    <source>
        <dbReference type="ARBA" id="ARBA00010516"/>
    </source>
</evidence>
<evidence type="ECO:0000256" key="11">
    <source>
        <dbReference type="RuleBase" id="RU366052"/>
    </source>
</evidence>
<dbReference type="PANTHER" id="PTHR10121">
    <property type="entry name" value="COATOMER SUBUNIT DELTA"/>
    <property type="match status" value="1"/>
</dbReference>
<dbReference type="GO" id="GO:0051645">
    <property type="term" value="P:Golgi localization"/>
    <property type="evidence" value="ECO:0007669"/>
    <property type="project" value="TreeGrafter"/>
</dbReference>
<evidence type="ECO:0000256" key="5">
    <source>
        <dbReference type="ARBA" id="ARBA00022892"/>
    </source>
</evidence>
<name>A0AAD6K6F8_9ROSI</name>
<keyword evidence="4 10" id="KW-0963">Cytoplasm</keyword>
<dbReference type="PROSITE" id="PS51072">
    <property type="entry name" value="MHD"/>
    <property type="match status" value="1"/>
</dbReference>
<keyword evidence="3 10" id="KW-0813">Transport</keyword>
<dbReference type="InterPro" id="IPR028565">
    <property type="entry name" value="MHD"/>
</dbReference>
<dbReference type="GO" id="GO:0000139">
    <property type="term" value="C:Golgi membrane"/>
    <property type="evidence" value="ECO:0007669"/>
    <property type="project" value="UniProtKB-SubCell"/>
</dbReference>
<comment type="function">
    <text evidence="10">The coatomer is a cytosolic protein complex that binds to dilysine motifs and reversibly associates with Golgi non-clathrin-coated vesicles, which further mediate biosynthetic protein transport from the ER, via the Golgi up to the trans Golgi network. Coatomer complex is required for budding from Golgi membranes, and is essential for the retrograde Golgi-to-ER transport of dilysine-tagged proteins.</text>
</comment>
<keyword evidence="5 10" id="KW-0931">ER-Golgi transport</keyword>
<accession>A0AAD6K6F8</accession>
<reference evidence="13 14" key="1">
    <citation type="journal article" date="2023" name="Int. J. Mol. Sci.">
        <title>De Novo Assembly and Annotation of 11 Diverse Shrub Willow (Salix) Genomes Reveals Novel Gene Organization in Sex-Linked Regions.</title>
        <authorList>
            <person name="Hyden B."/>
            <person name="Feng K."/>
            <person name="Yates T.B."/>
            <person name="Jawdy S."/>
            <person name="Cereghino C."/>
            <person name="Smart L.B."/>
            <person name="Muchero W."/>
        </authorList>
    </citation>
    <scope>NUCLEOTIDE SEQUENCE [LARGE SCALE GENOMIC DNA]</scope>
    <source>
        <tissue evidence="13">Shoot tip</tissue>
    </source>
</reference>
<dbReference type="GO" id="GO:0006890">
    <property type="term" value="P:retrograde vesicle-mediated transport, Golgi to endoplasmic reticulum"/>
    <property type="evidence" value="ECO:0007669"/>
    <property type="project" value="UniProtKB-UniRule"/>
</dbReference>
<dbReference type="SUPFAM" id="SSF49447">
    <property type="entry name" value="Second domain of Mu2 adaptin subunit (ap50) of ap2 adaptor"/>
    <property type="match status" value="1"/>
</dbReference>
<dbReference type="PANTHER" id="PTHR10121:SF0">
    <property type="entry name" value="COATOMER SUBUNIT DELTA"/>
    <property type="match status" value="1"/>
</dbReference>
<evidence type="ECO:0000259" key="12">
    <source>
        <dbReference type="PROSITE" id="PS51072"/>
    </source>
</evidence>
<sequence length="139" mass="15571">MVPLTINCWPSVSGNETFVSIEYEPSSLFDLRNVMISAPLPALREPPSVRQIDGEWRYDSRNSILEWSILLIDNSNRSGAMEFVVPPADSSSFFPISVWFSATSTYSELKVVNILPLKGGAPPKFSQRTQLVTENYQVV</sequence>
<keyword evidence="8 10" id="KW-0472">Membrane</keyword>
<evidence type="ECO:0000313" key="13">
    <source>
        <dbReference type="EMBL" id="KAJ6417826.1"/>
    </source>
</evidence>
<evidence type="ECO:0000313" key="14">
    <source>
        <dbReference type="Proteomes" id="UP001162972"/>
    </source>
</evidence>
<evidence type="ECO:0000256" key="7">
    <source>
        <dbReference type="ARBA" id="ARBA00023034"/>
    </source>
</evidence>
<keyword evidence="9 10" id="KW-0968">Cytoplasmic vesicle</keyword>